<dbReference type="SUPFAM" id="SSF51182">
    <property type="entry name" value="RmlC-like cupins"/>
    <property type="match status" value="1"/>
</dbReference>
<dbReference type="Proteomes" id="UP000177855">
    <property type="component" value="Unassembled WGS sequence"/>
</dbReference>
<reference evidence="1 2" key="1">
    <citation type="journal article" date="2016" name="Nat. Commun.">
        <title>Thousands of microbial genomes shed light on interconnected biogeochemical processes in an aquifer system.</title>
        <authorList>
            <person name="Anantharaman K."/>
            <person name="Brown C.T."/>
            <person name="Hug L.A."/>
            <person name="Sharon I."/>
            <person name="Castelle C.J."/>
            <person name="Probst A.J."/>
            <person name="Thomas B.C."/>
            <person name="Singh A."/>
            <person name="Wilkins M.J."/>
            <person name="Karaoz U."/>
            <person name="Brodie E.L."/>
            <person name="Williams K.H."/>
            <person name="Hubbard S.S."/>
            <person name="Banfield J.F."/>
        </authorList>
    </citation>
    <scope>NUCLEOTIDE SEQUENCE [LARGE SCALE GENOMIC DNA]</scope>
</reference>
<dbReference type="AlphaFoldDB" id="A0A1F8CJR0"/>
<dbReference type="STRING" id="1802532.A2210_02750"/>
<protein>
    <recommendedName>
        <fullName evidence="3">DUF985 domain-containing protein</fullName>
    </recommendedName>
</protein>
<dbReference type="EMBL" id="MGHS01000024">
    <property type="protein sequence ID" value="OGM76550.1"/>
    <property type="molecule type" value="Genomic_DNA"/>
</dbReference>
<comment type="caution">
    <text evidence="1">The sequence shown here is derived from an EMBL/GenBank/DDBJ whole genome shotgun (WGS) entry which is preliminary data.</text>
</comment>
<sequence length="170" mass="19278">MDSASLTIEEIWKSKYIFVYYWGMGIEQATSQLKLFTFEGRTQPVSFVSSVEVTRGVVCDVYSFIGDPSKDLGIIKVEPGCKTPLQKVLKGERTIEGYFSGKGRLIVKTNDSSEVVYRVGDYPFESYFVTIGIGETMQWQAAEDSNLVVYEICFPPYEDGRFENLPEQLQ</sequence>
<gene>
    <name evidence="1" type="ORF">A2210_02750</name>
</gene>
<name>A0A1F8CJR0_9BACT</name>
<evidence type="ECO:0000313" key="1">
    <source>
        <dbReference type="EMBL" id="OGM76550.1"/>
    </source>
</evidence>
<dbReference type="InterPro" id="IPR011051">
    <property type="entry name" value="RmlC_Cupin_sf"/>
</dbReference>
<evidence type="ECO:0008006" key="3">
    <source>
        <dbReference type="Google" id="ProtNLM"/>
    </source>
</evidence>
<proteinExistence type="predicted"/>
<evidence type="ECO:0000313" key="2">
    <source>
        <dbReference type="Proteomes" id="UP000177855"/>
    </source>
</evidence>
<accession>A0A1F8CJR0</accession>
<organism evidence="1 2">
    <name type="scientific">Candidatus Woesebacteria bacterium RIFOXYA1_FULL_40_18</name>
    <dbReference type="NCBI Taxonomy" id="1802532"/>
    <lineage>
        <taxon>Bacteria</taxon>
        <taxon>Candidatus Woeseibacteriota</taxon>
    </lineage>
</organism>